<feature type="transmembrane region" description="Helical" evidence="1">
    <location>
        <begin position="33"/>
        <end position="51"/>
    </location>
</feature>
<organism evidence="3 4">
    <name type="scientific">Saccharolobus shibatae</name>
    <dbReference type="NCBI Taxonomy" id="2286"/>
    <lineage>
        <taxon>Archaea</taxon>
        <taxon>Thermoproteota</taxon>
        <taxon>Thermoprotei</taxon>
        <taxon>Sulfolobales</taxon>
        <taxon>Sulfolobaceae</taxon>
        <taxon>Saccharolobus</taxon>
    </lineage>
</organism>
<evidence type="ECO:0000313" key="4">
    <source>
        <dbReference type="Proteomes" id="UP000694036"/>
    </source>
</evidence>
<proteinExistence type="predicted"/>
<dbReference type="RefSeq" id="WP_218258057.1">
    <property type="nucleotide sequence ID" value="NZ_CP077713.1"/>
</dbReference>
<sequence length="176" mass="19662">MKFEEIFIGLILPLIVIPNELLVYSMIKGYESIFIAGFIVIVGEILSVFIAKHIIKKGIRIGVNKGLIFTPFMILLLSLFPPFSSVTNPSLFTILIPAGIIGGICEEIIYRGYMISDMTSVYVQGVLWALLHIYDGLYFFLWAILIGILLGFIAKRYGILPTILIHAISNIIRALL</sequence>
<evidence type="ECO:0000256" key="1">
    <source>
        <dbReference type="SAM" id="Phobius"/>
    </source>
</evidence>
<evidence type="ECO:0000313" key="3">
    <source>
        <dbReference type="EMBL" id="QXJ35517.1"/>
    </source>
</evidence>
<feature type="domain" description="CAAX prenyl protease 2/Lysostaphin resistance protein A-like" evidence="2">
    <location>
        <begin position="90"/>
        <end position="172"/>
    </location>
</feature>
<keyword evidence="4" id="KW-1185">Reference proteome</keyword>
<evidence type="ECO:0000259" key="2">
    <source>
        <dbReference type="Pfam" id="PF02517"/>
    </source>
</evidence>
<name>A0A8F5C1T7_9CREN</name>
<dbReference type="EMBL" id="CP077713">
    <property type="protein sequence ID" value="QXJ35517.1"/>
    <property type="molecule type" value="Genomic_DNA"/>
</dbReference>
<dbReference type="Proteomes" id="UP000694036">
    <property type="component" value="Chromosome"/>
</dbReference>
<feature type="transmembrane region" description="Helical" evidence="1">
    <location>
        <begin position="63"/>
        <end position="80"/>
    </location>
</feature>
<dbReference type="GeneID" id="65557410"/>
<keyword evidence="1" id="KW-0472">Membrane</keyword>
<gene>
    <name evidence="3" type="ORF">J5U22_02064</name>
</gene>
<accession>A0A8F5C1T7</accession>
<keyword evidence="1" id="KW-1133">Transmembrane helix</keyword>
<dbReference type="AlphaFoldDB" id="A0A8F5C1T7"/>
<keyword evidence="1" id="KW-0812">Transmembrane</keyword>
<dbReference type="Pfam" id="PF02517">
    <property type="entry name" value="Rce1-like"/>
    <property type="match status" value="1"/>
</dbReference>
<feature type="transmembrane region" description="Helical" evidence="1">
    <location>
        <begin position="86"/>
        <end position="105"/>
    </location>
</feature>
<feature type="transmembrane region" description="Helical" evidence="1">
    <location>
        <begin position="137"/>
        <end position="154"/>
    </location>
</feature>
<reference evidence="3 4" key="1">
    <citation type="journal article" date="2021" name="Environ. Microbiol.">
        <title>New insights into the diversity and evolution of the archaeal mobilome from three complete genomes of Saccharolobus shibatae.</title>
        <authorList>
            <person name="Medvedeva S."/>
            <person name="Brandt D."/>
            <person name="Cvirkaite-Krupovic V."/>
            <person name="Liu Y."/>
            <person name="Severinov K."/>
            <person name="Ishino S."/>
            <person name="Ishino Y."/>
            <person name="Prangishvili D."/>
            <person name="Kalinowski J."/>
            <person name="Krupovic M."/>
        </authorList>
    </citation>
    <scope>NUCLEOTIDE SEQUENCE [LARGE SCALE GENOMIC DNA]</scope>
    <source>
        <strain evidence="3 4">S38A</strain>
    </source>
</reference>
<protein>
    <recommendedName>
        <fullName evidence="2">CAAX prenyl protease 2/Lysostaphin resistance protein A-like domain-containing protein</fullName>
    </recommendedName>
</protein>
<feature type="transmembrane region" description="Helical" evidence="1">
    <location>
        <begin position="7"/>
        <end position="27"/>
    </location>
</feature>
<dbReference type="GO" id="GO:0004175">
    <property type="term" value="F:endopeptidase activity"/>
    <property type="evidence" value="ECO:0007669"/>
    <property type="project" value="UniProtKB-ARBA"/>
</dbReference>
<dbReference type="InterPro" id="IPR003675">
    <property type="entry name" value="Rce1/LyrA-like_dom"/>
</dbReference>
<dbReference type="GO" id="GO:0080120">
    <property type="term" value="P:CAAX-box protein maturation"/>
    <property type="evidence" value="ECO:0007669"/>
    <property type="project" value="UniProtKB-ARBA"/>
</dbReference>